<evidence type="ECO:0000313" key="3">
    <source>
        <dbReference type="Proteomes" id="UP001292094"/>
    </source>
</evidence>
<dbReference type="AlphaFoldDB" id="A0AAE1P193"/>
<evidence type="ECO:0000313" key="2">
    <source>
        <dbReference type="EMBL" id="KAK4299908.1"/>
    </source>
</evidence>
<name>A0AAE1P193_9EUCA</name>
<feature type="region of interest" description="Disordered" evidence="1">
    <location>
        <begin position="30"/>
        <end position="72"/>
    </location>
</feature>
<reference evidence="2" key="1">
    <citation type="submission" date="2023-11" db="EMBL/GenBank/DDBJ databases">
        <title>Genome assemblies of two species of porcelain crab, Petrolisthes cinctipes and Petrolisthes manimaculis (Anomura: Porcellanidae).</title>
        <authorList>
            <person name="Angst P."/>
        </authorList>
    </citation>
    <scope>NUCLEOTIDE SEQUENCE</scope>
    <source>
        <strain evidence="2">PB745_02</strain>
        <tissue evidence="2">Gill</tissue>
    </source>
</reference>
<proteinExistence type="predicted"/>
<accession>A0AAE1P193</accession>
<sequence length="72" mass="8056">MRQTLSITIIEPMSVSSYGCSSRCVELKAKKGDNASRDYQPYSRGGSGQAKNTSNRGRLHEEEEEEEEEEKG</sequence>
<feature type="compositionally biased region" description="Acidic residues" evidence="1">
    <location>
        <begin position="62"/>
        <end position="72"/>
    </location>
</feature>
<protein>
    <submittedName>
        <fullName evidence="2">Uncharacterized protein</fullName>
    </submittedName>
</protein>
<gene>
    <name evidence="2" type="ORF">Pmani_027862</name>
</gene>
<evidence type="ECO:0000256" key="1">
    <source>
        <dbReference type="SAM" id="MobiDB-lite"/>
    </source>
</evidence>
<dbReference type="EMBL" id="JAWZYT010003156">
    <property type="protein sequence ID" value="KAK4299908.1"/>
    <property type="molecule type" value="Genomic_DNA"/>
</dbReference>
<organism evidence="2 3">
    <name type="scientific">Petrolisthes manimaculis</name>
    <dbReference type="NCBI Taxonomy" id="1843537"/>
    <lineage>
        <taxon>Eukaryota</taxon>
        <taxon>Metazoa</taxon>
        <taxon>Ecdysozoa</taxon>
        <taxon>Arthropoda</taxon>
        <taxon>Crustacea</taxon>
        <taxon>Multicrustacea</taxon>
        <taxon>Malacostraca</taxon>
        <taxon>Eumalacostraca</taxon>
        <taxon>Eucarida</taxon>
        <taxon>Decapoda</taxon>
        <taxon>Pleocyemata</taxon>
        <taxon>Anomura</taxon>
        <taxon>Galatheoidea</taxon>
        <taxon>Porcellanidae</taxon>
        <taxon>Petrolisthes</taxon>
    </lineage>
</organism>
<comment type="caution">
    <text evidence="2">The sequence shown here is derived from an EMBL/GenBank/DDBJ whole genome shotgun (WGS) entry which is preliminary data.</text>
</comment>
<keyword evidence="3" id="KW-1185">Reference proteome</keyword>
<dbReference type="Proteomes" id="UP001292094">
    <property type="component" value="Unassembled WGS sequence"/>
</dbReference>